<dbReference type="GO" id="GO:0050660">
    <property type="term" value="F:flavin adenine dinucleotide binding"/>
    <property type="evidence" value="ECO:0007669"/>
    <property type="project" value="TreeGrafter"/>
</dbReference>
<dbReference type="EMBL" id="BKCJ010440715">
    <property type="protein sequence ID" value="GFA53295.1"/>
    <property type="molecule type" value="Genomic_DNA"/>
</dbReference>
<dbReference type="AlphaFoldDB" id="A0A699JRC4"/>
<reference evidence="1" key="1">
    <citation type="journal article" date="2019" name="Sci. Rep.">
        <title>Draft genome of Tanacetum cinerariifolium, the natural source of mosquito coil.</title>
        <authorList>
            <person name="Yamashiro T."/>
            <person name="Shiraishi A."/>
            <person name="Satake H."/>
            <person name="Nakayama K."/>
        </authorList>
    </citation>
    <scope>NUCLEOTIDE SEQUENCE</scope>
</reference>
<comment type="caution">
    <text evidence="1">The sequence shown here is derived from an EMBL/GenBank/DDBJ whole genome shotgun (WGS) entry which is preliminary data.</text>
</comment>
<dbReference type="GO" id="GO:0008720">
    <property type="term" value="F:D-lactate dehydrogenase (NAD+) activity"/>
    <property type="evidence" value="ECO:0007669"/>
    <property type="project" value="TreeGrafter"/>
</dbReference>
<dbReference type="PANTHER" id="PTHR11748">
    <property type="entry name" value="D-LACTATE DEHYDROGENASE"/>
    <property type="match status" value="1"/>
</dbReference>
<evidence type="ECO:0000313" key="1">
    <source>
        <dbReference type="EMBL" id="GFA53295.1"/>
    </source>
</evidence>
<gene>
    <name evidence="1" type="ORF">Tci_625267</name>
</gene>
<protein>
    <submittedName>
        <fullName evidence="1">D-lactate dehydrogenase [cytochrome], mitochondrial</fullName>
    </submittedName>
</protein>
<dbReference type="GO" id="GO:0004458">
    <property type="term" value="F:D-lactate dehydrogenase (cytochrome) activity"/>
    <property type="evidence" value="ECO:0007669"/>
    <property type="project" value="TreeGrafter"/>
</dbReference>
<organism evidence="1">
    <name type="scientific">Tanacetum cinerariifolium</name>
    <name type="common">Dalmatian daisy</name>
    <name type="synonym">Chrysanthemum cinerariifolium</name>
    <dbReference type="NCBI Taxonomy" id="118510"/>
    <lineage>
        <taxon>Eukaryota</taxon>
        <taxon>Viridiplantae</taxon>
        <taxon>Streptophyta</taxon>
        <taxon>Embryophyta</taxon>
        <taxon>Tracheophyta</taxon>
        <taxon>Spermatophyta</taxon>
        <taxon>Magnoliopsida</taxon>
        <taxon>eudicotyledons</taxon>
        <taxon>Gunneridae</taxon>
        <taxon>Pentapetalae</taxon>
        <taxon>asterids</taxon>
        <taxon>campanulids</taxon>
        <taxon>Asterales</taxon>
        <taxon>Asteraceae</taxon>
        <taxon>Asteroideae</taxon>
        <taxon>Anthemideae</taxon>
        <taxon>Anthemidinae</taxon>
        <taxon>Tanacetum</taxon>
    </lineage>
</organism>
<name>A0A699JRC4_TANCI</name>
<accession>A0A699JRC4</accession>
<proteinExistence type="predicted"/>
<sequence length="100" mass="11087">MPVCQWLQIAMCSFPRVTDAYDVAIVTMMSGIQVLRLDKVQVKAVNLANGKDMPETPTLMLDFIGTDDDQQKEAKRLNNFMVHVALLMEGTCTGLNLIGI</sequence>
<dbReference type="PANTHER" id="PTHR11748:SF111">
    <property type="entry name" value="D-LACTATE DEHYDROGENASE, MITOCHONDRIAL-RELATED"/>
    <property type="match status" value="1"/>
</dbReference>
<dbReference type="GO" id="GO:1903457">
    <property type="term" value="P:lactate catabolic process"/>
    <property type="evidence" value="ECO:0007669"/>
    <property type="project" value="TreeGrafter"/>
</dbReference>
<dbReference type="GO" id="GO:0005739">
    <property type="term" value="C:mitochondrion"/>
    <property type="evidence" value="ECO:0007669"/>
    <property type="project" value="TreeGrafter"/>
</dbReference>